<dbReference type="Pfam" id="PF02515">
    <property type="entry name" value="CoA_transf_3"/>
    <property type="match status" value="1"/>
</dbReference>
<dbReference type="eggNOG" id="COG1804">
    <property type="taxonomic scope" value="Bacteria"/>
</dbReference>
<proteinExistence type="predicted"/>
<dbReference type="InterPro" id="IPR003673">
    <property type="entry name" value="CoA-Trfase_fam_III"/>
</dbReference>
<dbReference type="AlphaFoldDB" id="Q0RL32"/>
<keyword evidence="2" id="KW-0413">Isomerase</keyword>
<evidence type="ECO:0000313" key="2">
    <source>
        <dbReference type="EMBL" id="CAJ61773.1"/>
    </source>
</evidence>
<reference evidence="2 3" key="1">
    <citation type="journal article" date="2007" name="Genome Res.">
        <title>Genome characteristics of facultatively symbiotic Frankia sp. strains reflect host range and host plant biogeography.</title>
        <authorList>
            <person name="Normand P."/>
            <person name="Lapierre P."/>
            <person name="Tisa L.S."/>
            <person name="Gogarten J.P."/>
            <person name="Alloisio N."/>
            <person name="Bagnarol E."/>
            <person name="Bassi C.A."/>
            <person name="Berry A.M."/>
            <person name="Bickhart D.M."/>
            <person name="Choisne N."/>
            <person name="Couloux A."/>
            <person name="Cournoyer B."/>
            <person name="Cruveiller S."/>
            <person name="Daubin V."/>
            <person name="Demange N."/>
            <person name="Francino M.P."/>
            <person name="Goltsman E."/>
            <person name="Huang Y."/>
            <person name="Kopp O.R."/>
            <person name="Labarre L."/>
            <person name="Lapidus A."/>
            <person name="Lavire C."/>
            <person name="Marechal J."/>
            <person name="Martinez M."/>
            <person name="Mastronunzio J.E."/>
            <person name="Mullin B.C."/>
            <person name="Niemann J."/>
            <person name="Pujic P."/>
            <person name="Rawnsley T."/>
            <person name="Rouy Z."/>
            <person name="Schenowitz C."/>
            <person name="Sellstedt A."/>
            <person name="Tavares F."/>
            <person name="Tomkins J.P."/>
            <person name="Vallenet D."/>
            <person name="Valverde C."/>
            <person name="Wall L.G."/>
            <person name="Wang Y."/>
            <person name="Medigue C."/>
            <person name="Benson D.R."/>
        </authorList>
    </citation>
    <scope>NUCLEOTIDE SEQUENCE [LARGE SCALE GENOMIC DNA]</scope>
    <source>
        <strain evidence="3">DSM 45986 / CECT 9034 / ACN14a</strain>
    </source>
</reference>
<dbReference type="Gene3D" id="3.30.1540.10">
    <property type="entry name" value="formyl-coa transferase, domain 3"/>
    <property type="match status" value="1"/>
</dbReference>
<dbReference type="InterPro" id="IPR023606">
    <property type="entry name" value="CoA-Trfase_III_dom_1_sf"/>
</dbReference>
<dbReference type="EC" id="5.1.99.4" evidence="2"/>
<protein>
    <submittedName>
        <fullName evidence="2">Formyl-coenzyme A transferase (Formyl-CoA transferase)</fullName>
        <ecNumber evidence="2">5.1.99.4</ecNumber>
    </submittedName>
</protein>
<dbReference type="EMBL" id="CT573213">
    <property type="protein sequence ID" value="CAJ61773.1"/>
    <property type="molecule type" value="Genomic_DNA"/>
</dbReference>
<dbReference type="InterPro" id="IPR044855">
    <property type="entry name" value="CoA-Trfase_III_dom3_sf"/>
</dbReference>
<name>Q0RL32_FRAAA</name>
<dbReference type="HOGENOM" id="CLU_033975_2_1_11"/>
<accession>Q0RL32</accession>
<organism evidence="2 3">
    <name type="scientific">Frankia alni (strain DSM 45986 / CECT 9034 / ACN14a)</name>
    <dbReference type="NCBI Taxonomy" id="326424"/>
    <lineage>
        <taxon>Bacteria</taxon>
        <taxon>Bacillati</taxon>
        <taxon>Actinomycetota</taxon>
        <taxon>Actinomycetes</taxon>
        <taxon>Frankiales</taxon>
        <taxon>Frankiaceae</taxon>
        <taxon>Frankia</taxon>
    </lineage>
</organism>
<gene>
    <name evidence="2" type="ordered locus">FRAAL3129</name>
</gene>
<keyword evidence="3" id="KW-1185">Reference proteome</keyword>
<dbReference type="RefSeq" id="WP_011604278.1">
    <property type="nucleotide sequence ID" value="NC_008278.1"/>
</dbReference>
<dbReference type="GO" id="GO:0008111">
    <property type="term" value="F:alpha-methylacyl-CoA racemase activity"/>
    <property type="evidence" value="ECO:0007669"/>
    <property type="project" value="UniProtKB-EC"/>
</dbReference>
<keyword evidence="1 2" id="KW-0808">Transferase</keyword>
<dbReference type="Proteomes" id="UP000000657">
    <property type="component" value="Chromosome"/>
</dbReference>
<sequence length="403" mass="43942">MTGIMEGIQVVELAAWTFVPAAGAVLADWGADVIKIEHPETGDPQRGLIASGMLAGLDGVNHLIEQCNRGKRSIGLNVATPDGLALLYKLVEGADVFLTNLLPDSCERLGVGVEKIREANPDIIYARGHGQGAHGPDANLGGYDVASYWARGGIAYALASPESYPPFMRPAFGDYTSGFNLAAGVVGALFHRERTGTASTVDVSLLASAMWGMSLDVVGSKILNQPTMQRFDIAEMPNPLTNVYRTGDDRFLWFSLLQADRHWPEFCAALERPDLLDDPRYVDAKARFDNRRECIATIREAFAAHPLTYWQERFGKIEGVWSVVKSPLELHDDPQVQANGYVTEVTNAAGTSYALASNPVQYDDRVPPLSPAPEHGEHTEEILLELGLDWDQIIALKEKSAVL</sequence>
<dbReference type="GO" id="GO:0008410">
    <property type="term" value="F:CoA-transferase activity"/>
    <property type="evidence" value="ECO:0007669"/>
    <property type="project" value="TreeGrafter"/>
</dbReference>
<dbReference type="InterPro" id="IPR050483">
    <property type="entry name" value="CoA-transferase_III_domain"/>
</dbReference>
<dbReference type="SUPFAM" id="SSF89796">
    <property type="entry name" value="CoA-transferase family III (CaiB/BaiF)"/>
    <property type="match status" value="1"/>
</dbReference>
<dbReference type="KEGG" id="fal:FRAAL3129"/>
<evidence type="ECO:0000313" key="3">
    <source>
        <dbReference type="Proteomes" id="UP000000657"/>
    </source>
</evidence>
<dbReference type="Gene3D" id="3.40.50.10540">
    <property type="entry name" value="Crotonobetainyl-coa:carnitine coa-transferase, domain 1"/>
    <property type="match status" value="1"/>
</dbReference>
<evidence type="ECO:0000256" key="1">
    <source>
        <dbReference type="ARBA" id="ARBA00022679"/>
    </source>
</evidence>
<dbReference type="OrthoDB" id="3204039at2"/>
<dbReference type="PANTHER" id="PTHR48207">
    <property type="entry name" value="SUCCINATE--HYDROXYMETHYLGLUTARATE COA-TRANSFERASE"/>
    <property type="match status" value="1"/>
</dbReference>
<dbReference type="STRING" id="326424.FRAAL3129"/>
<dbReference type="PANTHER" id="PTHR48207:SF3">
    <property type="entry name" value="SUCCINATE--HYDROXYMETHYLGLUTARATE COA-TRANSFERASE"/>
    <property type="match status" value="1"/>
</dbReference>